<name>A0ABY7UPS6_9RHOB</name>
<dbReference type="InterPro" id="IPR045384">
    <property type="entry name" value="DUF6527"/>
</dbReference>
<evidence type="ECO:0000313" key="2">
    <source>
        <dbReference type="Proteomes" id="UP001216899"/>
    </source>
</evidence>
<reference evidence="1 2" key="1">
    <citation type="submission" date="2023-02" db="EMBL/GenBank/DDBJ databases">
        <title>Whole genome sequenc of Paracoccus marcusii MBLB0836.</title>
        <authorList>
            <person name="Seo M.-J."/>
            <person name="Cho E.-S."/>
            <person name="Hwang C.Y."/>
        </authorList>
    </citation>
    <scope>NUCLEOTIDE SEQUENCE [LARGE SCALE GENOMIC DNA]</scope>
    <source>
        <strain evidence="1 2">MBLB0836</strain>
    </source>
</reference>
<dbReference type="Proteomes" id="UP001216899">
    <property type="component" value="Chromosome"/>
</dbReference>
<organism evidence="1 2">
    <name type="scientific">Paracoccus marcusii</name>
    <dbReference type="NCBI Taxonomy" id="59779"/>
    <lineage>
        <taxon>Bacteria</taxon>
        <taxon>Pseudomonadati</taxon>
        <taxon>Pseudomonadota</taxon>
        <taxon>Alphaproteobacteria</taxon>
        <taxon>Rhodobacterales</taxon>
        <taxon>Paracoccaceae</taxon>
        <taxon>Paracoccus</taxon>
    </lineage>
</organism>
<gene>
    <name evidence="1" type="ORF">PRL19_10280</name>
</gene>
<dbReference type="RefSeq" id="WP_273742889.1">
    <property type="nucleotide sequence ID" value="NZ_CP117466.1"/>
</dbReference>
<protein>
    <submittedName>
        <fullName evidence="1">DUF6527 family protein</fullName>
    </submittedName>
</protein>
<sequence length="110" mass="11533">MIVAQIGKKLRSLQNGMVGFMCPGCNGMHAITVEGPNSWGFNGNVDAPTFTPSILVRCGSAVDPSFIDEPGDPPTVCHSFVSDGQIQFLADCTHQLAGQTVPLPGFGVVE</sequence>
<dbReference type="Pfam" id="PF20137">
    <property type="entry name" value="BubE"/>
    <property type="match status" value="1"/>
</dbReference>
<keyword evidence="2" id="KW-1185">Reference proteome</keyword>
<dbReference type="EMBL" id="CP117466">
    <property type="protein sequence ID" value="WDA11684.1"/>
    <property type="molecule type" value="Genomic_DNA"/>
</dbReference>
<accession>A0ABY7UPS6</accession>
<proteinExistence type="predicted"/>
<evidence type="ECO:0000313" key="1">
    <source>
        <dbReference type="EMBL" id="WDA11684.1"/>
    </source>
</evidence>